<dbReference type="OrthoDB" id="1444224at2"/>
<sequence>MNFTFSFRNKYTVNRSVEDLKSVIQTVSNKKWHDFSENLSAELIGKRRFEFTPKWSFGTLKVGGMHQDFTYVFGTLTEDNGQTVISMNSRPNNALVIIFYIVLFLPVGKWFNLELLEELSFANTLIVSSIFVPVLAGLMIMQTLSLRSKVERLLGLSRK</sequence>
<evidence type="ECO:0000313" key="2">
    <source>
        <dbReference type="EMBL" id="SMG54502.1"/>
    </source>
</evidence>
<evidence type="ECO:0000256" key="1">
    <source>
        <dbReference type="SAM" id="Phobius"/>
    </source>
</evidence>
<dbReference type="AlphaFoldDB" id="A0A1X7LMN3"/>
<reference evidence="3" key="1">
    <citation type="submission" date="2017-04" db="EMBL/GenBank/DDBJ databases">
        <authorList>
            <person name="Varghese N."/>
            <person name="Submissions S."/>
        </authorList>
    </citation>
    <scope>NUCLEOTIDE SEQUENCE [LARGE SCALE GENOMIC DNA]</scope>
    <source>
        <strain evidence="3">DSM 4125</strain>
    </source>
</reference>
<name>A0A1X7LMN3_9BACT</name>
<organism evidence="2 3">
    <name type="scientific">Marivirga sericea</name>
    <dbReference type="NCBI Taxonomy" id="1028"/>
    <lineage>
        <taxon>Bacteria</taxon>
        <taxon>Pseudomonadati</taxon>
        <taxon>Bacteroidota</taxon>
        <taxon>Cytophagia</taxon>
        <taxon>Cytophagales</taxon>
        <taxon>Marivirgaceae</taxon>
        <taxon>Marivirga</taxon>
    </lineage>
</organism>
<gene>
    <name evidence="2" type="ORF">SAMN05661096_04142</name>
</gene>
<dbReference type="Proteomes" id="UP000193804">
    <property type="component" value="Unassembled WGS sequence"/>
</dbReference>
<proteinExistence type="predicted"/>
<dbReference type="RefSeq" id="WP_085519236.1">
    <property type="nucleotide sequence ID" value="NZ_FXAW01000025.1"/>
</dbReference>
<protein>
    <submittedName>
        <fullName evidence="2">Uncharacterized protein</fullName>
    </submittedName>
</protein>
<keyword evidence="1" id="KW-0812">Transmembrane</keyword>
<keyword evidence="1" id="KW-0472">Membrane</keyword>
<dbReference type="EMBL" id="FXAW01000025">
    <property type="protein sequence ID" value="SMG54502.1"/>
    <property type="molecule type" value="Genomic_DNA"/>
</dbReference>
<accession>A0A1X7LMN3</accession>
<feature type="transmembrane region" description="Helical" evidence="1">
    <location>
        <begin position="119"/>
        <end position="140"/>
    </location>
</feature>
<keyword evidence="1" id="KW-1133">Transmembrane helix</keyword>
<feature type="transmembrane region" description="Helical" evidence="1">
    <location>
        <begin position="94"/>
        <end position="113"/>
    </location>
</feature>
<evidence type="ECO:0000313" key="3">
    <source>
        <dbReference type="Proteomes" id="UP000193804"/>
    </source>
</evidence>
<keyword evidence="3" id="KW-1185">Reference proteome</keyword>